<evidence type="ECO:0000256" key="6">
    <source>
        <dbReference type="SAM" id="MobiDB-lite"/>
    </source>
</evidence>
<dbReference type="PROSITE" id="PS50157">
    <property type="entry name" value="ZINC_FINGER_C2H2_2"/>
    <property type="match status" value="3"/>
</dbReference>
<evidence type="ECO:0000259" key="7">
    <source>
        <dbReference type="PROSITE" id="PS50157"/>
    </source>
</evidence>
<dbReference type="PANTHER" id="PTHR23226:SF371">
    <property type="entry name" value="ZINC FINGER PROTEIN 112-LIKE PROTEIN"/>
    <property type="match status" value="1"/>
</dbReference>
<feature type="domain" description="C2H2-type" evidence="7">
    <location>
        <begin position="70"/>
        <end position="97"/>
    </location>
</feature>
<dbReference type="EMBL" id="CAXKWB010006800">
    <property type="protein sequence ID" value="CAL4084445.1"/>
    <property type="molecule type" value="Genomic_DNA"/>
</dbReference>
<sequence>DSLSGTSSSGNETKSCSAISKTDDGIKEGTEMFVKKRAQKTHECMICSKICNSRPALSYHIATKHPSRMYDCTVCSASFTHPSLLASHELRHGERNVMCHRCGRKFFTQKQLNSHENHFHRHARSYTCDVCGSRYSKLKVLQYHRRIHDRDSETQGDMQQSTDHVLLQSKRDVSQSNEEDLSADAKDQNDTHTLEEKKMRICFNNSKAKELKNMNKASNVKSKNPHSVVGISNEYIDKNLMGRKTNIKVIQDQSSTLDRRKVKTEEISKISNMDICMELAKNEVMICEAPLDDIDGKNTVIIISSDSNDPLA</sequence>
<dbReference type="PANTHER" id="PTHR23226">
    <property type="entry name" value="ZINC FINGER AND SCAN DOMAIN-CONTAINING"/>
    <property type="match status" value="1"/>
</dbReference>
<keyword evidence="1" id="KW-0479">Metal-binding</keyword>
<dbReference type="InterPro" id="IPR013087">
    <property type="entry name" value="Znf_C2H2_type"/>
</dbReference>
<feature type="non-terminal residue" evidence="8">
    <location>
        <position position="1"/>
    </location>
</feature>
<evidence type="ECO:0000256" key="3">
    <source>
        <dbReference type="ARBA" id="ARBA00022771"/>
    </source>
</evidence>
<feature type="compositionally biased region" description="Basic and acidic residues" evidence="6">
    <location>
        <begin position="183"/>
        <end position="193"/>
    </location>
</feature>
<organism evidence="8 9">
    <name type="scientific">Meganyctiphanes norvegica</name>
    <name type="common">Northern krill</name>
    <name type="synonym">Thysanopoda norvegica</name>
    <dbReference type="NCBI Taxonomy" id="48144"/>
    <lineage>
        <taxon>Eukaryota</taxon>
        <taxon>Metazoa</taxon>
        <taxon>Ecdysozoa</taxon>
        <taxon>Arthropoda</taxon>
        <taxon>Crustacea</taxon>
        <taxon>Multicrustacea</taxon>
        <taxon>Malacostraca</taxon>
        <taxon>Eumalacostraca</taxon>
        <taxon>Eucarida</taxon>
        <taxon>Euphausiacea</taxon>
        <taxon>Euphausiidae</taxon>
        <taxon>Meganyctiphanes</taxon>
    </lineage>
</organism>
<reference evidence="8 9" key="1">
    <citation type="submission" date="2024-05" db="EMBL/GenBank/DDBJ databases">
        <authorList>
            <person name="Wallberg A."/>
        </authorList>
    </citation>
    <scope>NUCLEOTIDE SEQUENCE [LARGE SCALE GENOMIC DNA]</scope>
</reference>
<dbReference type="InterPro" id="IPR036236">
    <property type="entry name" value="Znf_C2H2_sf"/>
</dbReference>
<protein>
    <recommendedName>
        <fullName evidence="7">C2H2-type domain-containing protein</fullName>
    </recommendedName>
</protein>
<proteinExistence type="predicted"/>
<dbReference type="GO" id="GO:0005634">
    <property type="term" value="C:nucleus"/>
    <property type="evidence" value="ECO:0007669"/>
    <property type="project" value="UniProtKB-ARBA"/>
</dbReference>
<evidence type="ECO:0000313" key="9">
    <source>
        <dbReference type="Proteomes" id="UP001497623"/>
    </source>
</evidence>
<keyword evidence="4" id="KW-0862">Zinc</keyword>
<evidence type="ECO:0000256" key="1">
    <source>
        <dbReference type="ARBA" id="ARBA00022723"/>
    </source>
</evidence>
<accession>A0AAV2QGJ3</accession>
<comment type="caution">
    <text evidence="8">The sequence shown here is derived from an EMBL/GenBank/DDBJ whole genome shotgun (WGS) entry which is preliminary data.</text>
</comment>
<dbReference type="Gene3D" id="3.30.160.60">
    <property type="entry name" value="Classic Zinc Finger"/>
    <property type="match status" value="2"/>
</dbReference>
<dbReference type="SMART" id="SM00355">
    <property type="entry name" value="ZnF_C2H2"/>
    <property type="match status" value="4"/>
</dbReference>
<keyword evidence="9" id="KW-1185">Reference proteome</keyword>
<evidence type="ECO:0000313" key="8">
    <source>
        <dbReference type="EMBL" id="CAL4084445.1"/>
    </source>
</evidence>
<feature type="domain" description="C2H2-type" evidence="7">
    <location>
        <begin position="97"/>
        <end position="125"/>
    </location>
</feature>
<dbReference type="AlphaFoldDB" id="A0AAV2QGJ3"/>
<dbReference type="PROSITE" id="PS00028">
    <property type="entry name" value="ZINC_FINGER_C2H2_1"/>
    <property type="match status" value="3"/>
</dbReference>
<feature type="domain" description="C2H2-type" evidence="7">
    <location>
        <begin position="126"/>
        <end position="153"/>
    </location>
</feature>
<dbReference type="FunFam" id="3.30.160.60:FF:000446">
    <property type="entry name" value="Zinc finger protein"/>
    <property type="match status" value="1"/>
</dbReference>
<dbReference type="GO" id="GO:0008270">
    <property type="term" value="F:zinc ion binding"/>
    <property type="evidence" value="ECO:0007669"/>
    <property type="project" value="UniProtKB-KW"/>
</dbReference>
<dbReference type="SUPFAM" id="SSF57667">
    <property type="entry name" value="beta-beta-alpha zinc fingers"/>
    <property type="match status" value="2"/>
</dbReference>
<evidence type="ECO:0000256" key="2">
    <source>
        <dbReference type="ARBA" id="ARBA00022737"/>
    </source>
</evidence>
<gene>
    <name evidence="8" type="ORF">MNOR_LOCUS12422</name>
</gene>
<feature type="region of interest" description="Disordered" evidence="6">
    <location>
        <begin position="170"/>
        <end position="193"/>
    </location>
</feature>
<dbReference type="GO" id="GO:0000981">
    <property type="term" value="F:DNA-binding transcription factor activity, RNA polymerase II-specific"/>
    <property type="evidence" value="ECO:0007669"/>
    <property type="project" value="TreeGrafter"/>
</dbReference>
<keyword evidence="2" id="KW-0677">Repeat</keyword>
<keyword evidence="3 5" id="KW-0863">Zinc-finger</keyword>
<name>A0AAV2QGJ3_MEGNR</name>
<evidence type="ECO:0000256" key="5">
    <source>
        <dbReference type="PROSITE-ProRule" id="PRU00042"/>
    </source>
</evidence>
<dbReference type="Pfam" id="PF00096">
    <property type="entry name" value="zf-C2H2"/>
    <property type="match status" value="1"/>
</dbReference>
<dbReference type="GO" id="GO:0000978">
    <property type="term" value="F:RNA polymerase II cis-regulatory region sequence-specific DNA binding"/>
    <property type="evidence" value="ECO:0007669"/>
    <property type="project" value="TreeGrafter"/>
</dbReference>
<dbReference type="Proteomes" id="UP001497623">
    <property type="component" value="Unassembled WGS sequence"/>
</dbReference>
<evidence type="ECO:0000256" key="4">
    <source>
        <dbReference type="ARBA" id="ARBA00022833"/>
    </source>
</evidence>